<keyword evidence="3" id="KW-1185">Reference proteome</keyword>
<feature type="compositionally biased region" description="Basic and acidic residues" evidence="1">
    <location>
        <begin position="75"/>
        <end position="88"/>
    </location>
</feature>
<evidence type="ECO:0000313" key="2">
    <source>
        <dbReference type="EMBL" id="CAH2405312.1"/>
    </source>
</evidence>
<evidence type="ECO:0000313" key="3">
    <source>
        <dbReference type="Proteomes" id="UP001152604"/>
    </source>
</evidence>
<name>A0ABM9E835_9HYPH</name>
<feature type="region of interest" description="Disordered" evidence="1">
    <location>
        <begin position="65"/>
        <end position="88"/>
    </location>
</feature>
<evidence type="ECO:0000256" key="1">
    <source>
        <dbReference type="SAM" id="MobiDB-lite"/>
    </source>
</evidence>
<reference evidence="2" key="1">
    <citation type="submission" date="2022-03" db="EMBL/GenBank/DDBJ databases">
        <authorList>
            <person name="Brunel B."/>
        </authorList>
    </citation>
    <scope>NUCLEOTIDE SEQUENCE</scope>
    <source>
        <strain evidence="2">STM4922sample</strain>
    </source>
</reference>
<protein>
    <submittedName>
        <fullName evidence="2">Uncharacterized protein</fullName>
    </submittedName>
</protein>
<accession>A0ABM9E835</accession>
<proteinExistence type="predicted"/>
<dbReference type="Proteomes" id="UP001152604">
    <property type="component" value="Unassembled WGS sequence"/>
</dbReference>
<comment type="caution">
    <text evidence="2">The sequence shown here is derived from an EMBL/GenBank/DDBJ whole genome shotgun (WGS) entry which is preliminary data.</text>
</comment>
<dbReference type="EMBL" id="CAKXZS010000034">
    <property type="protein sequence ID" value="CAH2405312.1"/>
    <property type="molecule type" value="Genomic_DNA"/>
</dbReference>
<feature type="compositionally biased region" description="Basic residues" evidence="1">
    <location>
        <begin position="65"/>
        <end position="74"/>
    </location>
</feature>
<organism evidence="2 3">
    <name type="scientific">Mesorhizobium ventifaucium</name>
    <dbReference type="NCBI Taxonomy" id="666020"/>
    <lineage>
        <taxon>Bacteria</taxon>
        <taxon>Pseudomonadati</taxon>
        <taxon>Pseudomonadota</taxon>
        <taxon>Alphaproteobacteria</taxon>
        <taxon>Hyphomicrobiales</taxon>
        <taxon>Phyllobacteriaceae</taxon>
        <taxon>Mesorhizobium</taxon>
    </lineage>
</organism>
<gene>
    <name evidence="2" type="ORF">MES4922_40178</name>
</gene>
<sequence length="88" mass="10149">MDLRRGDAVLPGKMRYHISLAAGDPIPVAWVELRRVGCHAYSPLSRLLTMSDWPTQNGQFRCHMRHQSALRRRPERTARQSDRRTPVG</sequence>